<dbReference type="OrthoDB" id="9806874at2"/>
<dbReference type="PANTHER" id="PTHR31881:SF6">
    <property type="entry name" value="OS09G0494600 PROTEIN"/>
    <property type="match status" value="1"/>
</dbReference>
<sequence>MGDFTVLDLAAFATFVLTWAVYHAALEWSPYAARNLNHIMERYRHAWMHQMLARDVRIVDTQIMATLQNGSAFFASSSLFAIGGALALLRASEDAMRLMEGLPFNIHTTRGVWELKVLGLTVMFVHAFFKFAWSYRLFNYAAIVMGSVPSSQFKDDPAAIAIANRAAKLHAIAGRHFNRGQRALFFALGYLGWFVSAWALIATTFAVLVVMLRRQYGNEFQHLFEDDPIAFK</sequence>
<dbReference type="EMBL" id="AP018907">
    <property type="protein sequence ID" value="BBF93014.1"/>
    <property type="molecule type" value="Genomic_DNA"/>
</dbReference>
<evidence type="ECO:0000313" key="3">
    <source>
        <dbReference type="Proteomes" id="UP000266934"/>
    </source>
</evidence>
<reference evidence="2 3" key="1">
    <citation type="submission" date="2018-08" db="EMBL/GenBank/DDBJ databases">
        <title>Complete genome sequencing of Blastochloris tepida GI.</title>
        <authorList>
            <person name="Tsukatani Y."/>
            <person name="Mori H."/>
        </authorList>
    </citation>
    <scope>NUCLEOTIDE SEQUENCE [LARGE SCALE GENOMIC DNA]</scope>
    <source>
        <strain evidence="2 3">GI</strain>
    </source>
</reference>
<proteinExistence type="predicted"/>
<dbReference type="RefSeq" id="WP_126399312.1">
    <property type="nucleotide sequence ID" value="NZ_AP018907.1"/>
</dbReference>
<organism evidence="2 3">
    <name type="scientific">Blastochloris tepida</name>
    <dbReference type="NCBI Taxonomy" id="2233851"/>
    <lineage>
        <taxon>Bacteria</taxon>
        <taxon>Pseudomonadati</taxon>
        <taxon>Pseudomonadota</taxon>
        <taxon>Alphaproteobacteria</taxon>
        <taxon>Hyphomicrobiales</taxon>
        <taxon>Blastochloridaceae</taxon>
        <taxon>Blastochloris</taxon>
    </lineage>
</organism>
<dbReference type="PANTHER" id="PTHR31881">
    <property type="match status" value="1"/>
</dbReference>
<dbReference type="AlphaFoldDB" id="A0A348G0D1"/>
<evidence type="ECO:0000256" key="1">
    <source>
        <dbReference type="SAM" id="Phobius"/>
    </source>
</evidence>
<feature type="transmembrane region" description="Helical" evidence="1">
    <location>
        <begin position="7"/>
        <end position="25"/>
    </location>
</feature>
<keyword evidence="1" id="KW-0472">Membrane</keyword>
<feature type="transmembrane region" description="Helical" evidence="1">
    <location>
        <begin position="72"/>
        <end position="91"/>
    </location>
</feature>
<feature type="transmembrane region" description="Helical" evidence="1">
    <location>
        <begin position="112"/>
        <end position="129"/>
    </location>
</feature>
<keyword evidence="3" id="KW-1185">Reference proteome</keyword>
<keyword evidence="1" id="KW-0812">Transmembrane</keyword>
<dbReference type="InterPro" id="IPR006747">
    <property type="entry name" value="DUF599"/>
</dbReference>
<accession>A0A348G0D1</accession>
<evidence type="ECO:0000313" key="2">
    <source>
        <dbReference type="EMBL" id="BBF93014.1"/>
    </source>
</evidence>
<feature type="transmembrane region" description="Helical" evidence="1">
    <location>
        <begin position="190"/>
        <end position="212"/>
    </location>
</feature>
<gene>
    <name evidence="2" type="ORF">BLTE_16990</name>
</gene>
<keyword evidence="1" id="KW-1133">Transmembrane helix</keyword>
<name>A0A348G0D1_9HYPH</name>
<dbReference type="Proteomes" id="UP000266934">
    <property type="component" value="Chromosome"/>
</dbReference>
<protein>
    <submittedName>
        <fullName evidence="2">Membrane protein</fullName>
    </submittedName>
</protein>
<dbReference type="Pfam" id="PF04654">
    <property type="entry name" value="DUF599"/>
    <property type="match status" value="1"/>
</dbReference>
<dbReference type="KEGG" id="blag:BLTE_16990"/>